<keyword evidence="2" id="KW-0479">Metal-binding</keyword>
<reference evidence="5" key="1">
    <citation type="submission" date="2020-03" db="EMBL/GenBank/DDBJ databases">
        <title>Castanea mollissima Vanexum genome sequencing.</title>
        <authorList>
            <person name="Staton M."/>
        </authorList>
    </citation>
    <scope>NUCLEOTIDE SEQUENCE</scope>
    <source>
        <tissue evidence="5">Leaf</tissue>
    </source>
</reference>
<evidence type="ECO:0000256" key="2">
    <source>
        <dbReference type="ARBA" id="ARBA00022723"/>
    </source>
</evidence>
<evidence type="ECO:0000256" key="3">
    <source>
        <dbReference type="ARBA" id="ARBA00023239"/>
    </source>
</evidence>
<protein>
    <recommendedName>
        <fullName evidence="4">Terpene synthase metal-binding domain-containing protein</fullName>
    </recommendedName>
</protein>
<dbReference type="InterPro" id="IPR050148">
    <property type="entry name" value="Terpene_synthase-like"/>
</dbReference>
<evidence type="ECO:0000313" key="6">
    <source>
        <dbReference type="Proteomes" id="UP000737018"/>
    </source>
</evidence>
<gene>
    <name evidence="5" type="ORF">CMV_024824</name>
</gene>
<dbReference type="Pfam" id="PF03936">
    <property type="entry name" value="Terpene_synth_C"/>
    <property type="match status" value="2"/>
</dbReference>
<keyword evidence="3" id="KW-0456">Lyase</keyword>
<dbReference type="Proteomes" id="UP000737018">
    <property type="component" value="Unassembled WGS sequence"/>
</dbReference>
<evidence type="ECO:0000313" key="5">
    <source>
        <dbReference type="EMBL" id="KAF3949291.1"/>
    </source>
</evidence>
<organism evidence="5 6">
    <name type="scientific">Castanea mollissima</name>
    <name type="common">Chinese chestnut</name>
    <dbReference type="NCBI Taxonomy" id="60419"/>
    <lineage>
        <taxon>Eukaryota</taxon>
        <taxon>Viridiplantae</taxon>
        <taxon>Streptophyta</taxon>
        <taxon>Embryophyta</taxon>
        <taxon>Tracheophyta</taxon>
        <taxon>Spermatophyta</taxon>
        <taxon>Magnoliopsida</taxon>
        <taxon>eudicotyledons</taxon>
        <taxon>Gunneridae</taxon>
        <taxon>Pentapetalae</taxon>
        <taxon>rosids</taxon>
        <taxon>fabids</taxon>
        <taxon>Fagales</taxon>
        <taxon>Fagaceae</taxon>
        <taxon>Castanea</taxon>
    </lineage>
</organism>
<dbReference type="OrthoDB" id="1877784at2759"/>
<accession>A0A8J4QMI9</accession>
<dbReference type="PANTHER" id="PTHR31225:SF221">
    <property type="entry name" value="(-)-GERMACRENE D SYNTHASE"/>
    <property type="match status" value="1"/>
</dbReference>
<dbReference type="GO" id="GO:0010333">
    <property type="term" value="F:terpene synthase activity"/>
    <property type="evidence" value="ECO:0007669"/>
    <property type="project" value="InterPro"/>
</dbReference>
<comment type="caution">
    <text evidence="5">The sequence shown here is derived from an EMBL/GenBank/DDBJ whole genome shotgun (WGS) entry which is preliminary data.</text>
</comment>
<name>A0A8J4QMI9_9ROSI</name>
<dbReference type="InterPro" id="IPR005630">
    <property type="entry name" value="Terpene_synthase_metal-bd"/>
</dbReference>
<dbReference type="Gene3D" id="1.10.600.10">
    <property type="entry name" value="Farnesyl Diphosphate Synthase"/>
    <property type="match status" value="2"/>
</dbReference>
<evidence type="ECO:0000256" key="1">
    <source>
        <dbReference type="ARBA" id="ARBA00001946"/>
    </source>
</evidence>
<dbReference type="EMBL" id="JRKL02006204">
    <property type="protein sequence ID" value="KAF3949291.1"/>
    <property type="molecule type" value="Genomic_DNA"/>
</dbReference>
<sequence length="206" mass="23876">MTSILDDIYDVYGTLEELEPFTEAIERWDISCIDQLPEYMQICYRALFDVFEAIENELAKKERSYRVSYAKDAMKRLVRAYFDEAKCNPKIITAFLVIGRLMDDMKSHKFEQERGHAASAVECYMKQHGVSEQVVHDEFNRQVANAWKDINEECIRPTVVPMPLLMRVLNLARVIDVIYKEGDGYTHVGKEMKDNVASVLINLVPI</sequence>
<feature type="domain" description="Terpene synthase metal-binding" evidence="4">
    <location>
        <begin position="88"/>
        <end position="149"/>
    </location>
</feature>
<dbReference type="InterPro" id="IPR008949">
    <property type="entry name" value="Isoprenoid_synthase_dom_sf"/>
</dbReference>
<dbReference type="AlphaFoldDB" id="A0A8J4QMI9"/>
<feature type="domain" description="Terpene synthase metal-binding" evidence="4">
    <location>
        <begin position="1"/>
        <end position="86"/>
    </location>
</feature>
<proteinExistence type="predicted"/>
<dbReference type="SUPFAM" id="SSF48576">
    <property type="entry name" value="Terpenoid synthases"/>
    <property type="match status" value="1"/>
</dbReference>
<dbReference type="GO" id="GO:0000287">
    <property type="term" value="F:magnesium ion binding"/>
    <property type="evidence" value="ECO:0007669"/>
    <property type="project" value="InterPro"/>
</dbReference>
<dbReference type="PANTHER" id="PTHR31225">
    <property type="entry name" value="OS04G0344100 PROTEIN-RELATED"/>
    <property type="match status" value="1"/>
</dbReference>
<dbReference type="GO" id="GO:0016114">
    <property type="term" value="P:terpenoid biosynthetic process"/>
    <property type="evidence" value="ECO:0007669"/>
    <property type="project" value="InterPro"/>
</dbReference>
<comment type="cofactor">
    <cofactor evidence="1">
        <name>Mg(2+)</name>
        <dbReference type="ChEBI" id="CHEBI:18420"/>
    </cofactor>
</comment>
<evidence type="ECO:0000259" key="4">
    <source>
        <dbReference type="Pfam" id="PF03936"/>
    </source>
</evidence>
<keyword evidence="6" id="KW-1185">Reference proteome</keyword>